<gene>
    <name evidence="1" type="ORF">SADUNF_Sadunf05G0099900</name>
</gene>
<organism evidence="1 2">
    <name type="scientific">Salix dunnii</name>
    <dbReference type="NCBI Taxonomy" id="1413687"/>
    <lineage>
        <taxon>Eukaryota</taxon>
        <taxon>Viridiplantae</taxon>
        <taxon>Streptophyta</taxon>
        <taxon>Embryophyta</taxon>
        <taxon>Tracheophyta</taxon>
        <taxon>Spermatophyta</taxon>
        <taxon>Magnoliopsida</taxon>
        <taxon>eudicotyledons</taxon>
        <taxon>Gunneridae</taxon>
        <taxon>Pentapetalae</taxon>
        <taxon>rosids</taxon>
        <taxon>fabids</taxon>
        <taxon>Malpighiales</taxon>
        <taxon>Salicaceae</taxon>
        <taxon>Saliceae</taxon>
        <taxon>Salix</taxon>
    </lineage>
</organism>
<dbReference type="AlphaFoldDB" id="A0A835K3E2"/>
<dbReference type="InterPro" id="IPR029751">
    <property type="entry name" value="Ribosomal_L25_dom"/>
</dbReference>
<accession>A0A835K3E2</accession>
<dbReference type="OrthoDB" id="1732036at2759"/>
<comment type="caution">
    <text evidence="1">The sequence shown here is derived from an EMBL/GenBank/DDBJ whole genome shotgun (WGS) entry which is preliminary data.</text>
</comment>
<dbReference type="PANTHER" id="PTHR33284:SF2">
    <property type="entry name" value="RIBOSOMAL PROTEIN L25_GLN-TRNA SYNTHETASE, ANTI-CODON-BINDING DOMAIN-CONTAINING PROTEIN"/>
    <property type="match status" value="1"/>
</dbReference>
<proteinExistence type="predicted"/>
<dbReference type="Proteomes" id="UP000657918">
    <property type="component" value="Unassembled WGS sequence"/>
</dbReference>
<reference evidence="1 2" key="1">
    <citation type="submission" date="2020-10" db="EMBL/GenBank/DDBJ databases">
        <title>Plant Genome Project.</title>
        <authorList>
            <person name="Zhang R.-G."/>
        </authorList>
    </citation>
    <scope>NUCLEOTIDE SEQUENCE [LARGE SCALE GENOMIC DNA]</scope>
    <source>
        <strain evidence="1">FAFU-HL-1</strain>
        <tissue evidence="1">Leaf</tissue>
    </source>
</reference>
<sequence length="151" mass="17453">MARWWRGLWTAIQYPQPPLSPPQPFHSQSSRYHIVQAMPREVAGRRVSARDREQGRIPAVVFLQSLLDKNPSNEVTSKKRFLTAEKKQIQAILKSVLLLFLLLHYFPSTDPSWVWVLGGHLKMLRSTLKYICPAEQFLKIEVDASNLDTED</sequence>
<evidence type="ECO:0000313" key="2">
    <source>
        <dbReference type="Proteomes" id="UP000657918"/>
    </source>
</evidence>
<dbReference type="GO" id="GO:0006412">
    <property type="term" value="P:translation"/>
    <property type="evidence" value="ECO:0007669"/>
    <property type="project" value="InterPro"/>
</dbReference>
<dbReference type="GO" id="GO:0008097">
    <property type="term" value="F:5S rRNA binding"/>
    <property type="evidence" value="ECO:0007669"/>
    <property type="project" value="TreeGrafter"/>
</dbReference>
<dbReference type="InterPro" id="IPR020930">
    <property type="entry name" value="Ribosomal_uL5_bac-type"/>
</dbReference>
<dbReference type="EMBL" id="JADGMS010000005">
    <property type="protein sequence ID" value="KAF9682350.1"/>
    <property type="molecule type" value="Genomic_DNA"/>
</dbReference>
<dbReference type="GO" id="GO:0003735">
    <property type="term" value="F:structural constituent of ribosome"/>
    <property type="evidence" value="ECO:0007669"/>
    <property type="project" value="InterPro"/>
</dbReference>
<protein>
    <submittedName>
        <fullName evidence="1">Uncharacterized protein</fullName>
    </submittedName>
</protein>
<dbReference type="GO" id="GO:0022625">
    <property type="term" value="C:cytosolic large ribosomal subunit"/>
    <property type="evidence" value="ECO:0007669"/>
    <property type="project" value="TreeGrafter"/>
</dbReference>
<keyword evidence="2" id="KW-1185">Reference proteome</keyword>
<dbReference type="PANTHER" id="PTHR33284">
    <property type="entry name" value="RIBOSOMAL PROTEIN L25/GLN-TRNA SYNTHETASE, ANTI-CODON-BINDING DOMAIN-CONTAINING PROTEIN"/>
    <property type="match status" value="1"/>
</dbReference>
<dbReference type="CDD" id="cd00495">
    <property type="entry name" value="Ribosomal_L25_TL5_CTC"/>
    <property type="match status" value="1"/>
</dbReference>
<name>A0A835K3E2_9ROSI</name>
<evidence type="ECO:0000313" key="1">
    <source>
        <dbReference type="EMBL" id="KAF9682350.1"/>
    </source>
</evidence>